<name>A0ABR7J4Z2_9FLAO</name>
<reference evidence="3 4" key="1">
    <citation type="submission" date="2020-08" db="EMBL/GenBank/DDBJ databases">
        <title>Description of novel Flavobacterium F-380 isolate.</title>
        <authorList>
            <person name="Saticioglu I.B."/>
            <person name="Duman M."/>
            <person name="Altun S."/>
        </authorList>
    </citation>
    <scope>NUCLEOTIDE SEQUENCE [LARGE SCALE GENOMIC DNA]</scope>
    <source>
        <strain evidence="3 4">F-380</strain>
    </source>
</reference>
<evidence type="ECO:0000259" key="1">
    <source>
        <dbReference type="Pfam" id="PF00534"/>
    </source>
</evidence>
<evidence type="ECO:0000313" key="3">
    <source>
        <dbReference type="EMBL" id="MBC5840493.1"/>
    </source>
</evidence>
<dbReference type="Gene3D" id="3.40.50.2000">
    <property type="entry name" value="Glycogen Phosphorylase B"/>
    <property type="match status" value="2"/>
</dbReference>
<dbReference type="Pfam" id="PF00534">
    <property type="entry name" value="Glycos_transf_1"/>
    <property type="match status" value="1"/>
</dbReference>
<organism evidence="3 4">
    <name type="scientific">Flavobacterium kayseriense</name>
    <dbReference type="NCBI Taxonomy" id="2764714"/>
    <lineage>
        <taxon>Bacteria</taxon>
        <taxon>Pseudomonadati</taxon>
        <taxon>Bacteroidota</taxon>
        <taxon>Flavobacteriia</taxon>
        <taxon>Flavobacteriales</taxon>
        <taxon>Flavobacteriaceae</taxon>
        <taxon>Flavobacterium</taxon>
    </lineage>
</organism>
<dbReference type="InterPro" id="IPR050194">
    <property type="entry name" value="Glycosyltransferase_grp1"/>
</dbReference>
<dbReference type="Pfam" id="PF13439">
    <property type="entry name" value="Glyco_transf_4"/>
    <property type="match status" value="1"/>
</dbReference>
<dbReference type="Proteomes" id="UP000629963">
    <property type="component" value="Unassembled WGS sequence"/>
</dbReference>
<dbReference type="PANTHER" id="PTHR45947:SF3">
    <property type="entry name" value="SULFOQUINOVOSYL TRANSFERASE SQD2"/>
    <property type="match status" value="1"/>
</dbReference>
<dbReference type="SUPFAM" id="SSF53756">
    <property type="entry name" value="UDP-Glycosyltransferase/glycogen phosphorylase"/>
    <property type="match status" value="1"/>
</dbReference>
<proteinExistence type="predicted"/>
<feature type="domain" description="Glycosyl transferase family 1" evidence="1">
    <location>
        <begin position="198"/>
        <end position="335"/>
    </location>
</feature>
<feature type="domain" description="Glycosyltransferase subfamily 4-like N-terminal" evidence="2">
    <location>
        <begin position="13"/>
        <end position="184"/>
    </location>
</feature>
<dbReference type="PANTHER" id="PTHR45947">
    <property type="entry name" value="SULFOQUINOVOSYL TRANSFERASE SQD2"/>
    <property type="match status" value="1"/>
</dbReference>
<evidence type="ECO:0000259" key="2">
    <source>
        <dbReference type="Pfam" id="PF13439"/>
    </source>
</evidence>
<dbReference type="InterPro" id="IPR028098">
    <property type="entry name" value="Glyco_trans_4-like_N"/>
</dbReference>
<dbReference type="EMBL" id="JACRUJ010000001">
    <property type="protein sequence ID" value="MBC5840493.1"/>
    <property type="molecule type" value="Genomic_DNA"/>
</dbReference>
<keyword evidence="4" id="KW-1185">Reference proteome</keyword>
<accession>A0ABR7J4Z2</accession>
<dbReference type="RefSeq" id="WP_187009063.1">
    <property type="nucleotide sequence ID" value="NZ_JACRUI010000001.1"/>
</dbReference>
<comment type="caution">
    <text evidence="3">The sequence shown here is derived from an EMBL/GenBank/DDBJ whole genome shotgun (WGS) entry which is preliminary data.</text>
</comment>
<sequence length="359" mass="40639">MLKVVHVVEALAGGVNTYFKDLSWFFDNENAHHDIQTTIVYSSNRKEVDSAQIKHTFSKTVVLQELSMEREFSWIADCKAIIELTKFLRSAKPDVVHLHSSKAGVLGRIACLFLSKKVKIFYSPHGYAFLRTDISSFKKKIYKGIEIVFQKLSNNTTIACGDTEYEIAKKIGPTYLVRNGIDINQIQKQAIDHTNSILTIGIVGRITAARNPDLFNEVALQNPNYHFVWIGDGELKNNLTAPNITITGWFYDQKEALRELNKLDIYMQTSLWEGLPIAVLEAMALQKPVLATNIIGNKDVVVPNETGFLFESISEANDYLTTLQSKDVRDTMGKNGLARCQKLFSNERKFKELIALYHL</sequence>
<gene>
    <name evidence="3" type="ORF">H8R23_03665</name>
</gene>
<dbReference type="InterPro" id="IPR001296">
    <property type="entry name" value="Glyco_trans_1"/>
</dbReference>
<evidence type="ECO:0000313" key="4">
    <source>
        <dbReference type="Proteomes" id="UP000629963"/>
    </source>
</evidence>
<protein>
    <submittedName>
        <fullName evidence="3">Glycosyltransferase</fullName>
    </submittedName>
</protein>